<dbReference type="GO" id="GO:0052699">
    <property type="term" value="P:ergothioneine biosynthetic process"/>
    <property type="evidence" value="ECO:0007669"/>
    <property type="project" value="InterPro"/>
</dbReference>
<evidence type="ECO:0000259" key="5">
    <source>
        <dbReference type="Pfam" id="PF12867"/>
    </source>
</evidence>
<dbReference type="InterPro" id="IPR016187">
    <property type="entry name" value="CTDL_fold"/>
</dbReference>
<dbReference type="PANTHER" id="PTHR23150">
    <property type="entry name" value="SULFATASE MODIFYING FACTOR 1, 2"/>
    <property type="match status" value="1"/>
</dbReference>
<evidence type="ECO:0000313" key="6">
    <source>
        <dbReference type="EMBL" id="PLX62884.1"/>
    </source>
</evidence>
<reference evidence="6 7" key="1">
    <citation type="submission" date="2017-11" db="EMBL/GenBank/DDBJ databases">
        <title>Genome-resolved metagenomics identifies genetic mobility, metabolic interactions, and unexpected diversity in perchlorate-reducing communities.</title>
        <authorList>
            <person name="Barnum T.P."/>
            <person name="Figueroa I.A."/>
            <person name="Carlstrom C.I."/>
            <person name="Lucas L.N."/>
            <person name="Engelbrektson A.L."/>
            <person name="Coates J.D."/>
        </authorList>
    </citation>
    <scope>NUCLEOTIDE SEQUENCE [LARGE SCALE GENOMIC DNA]</scope>
    <source>
        <strain evidence="6">BM301</strain>
    </source>
</reference>
<accession>A0A2N6CZT7</accession>
<evidence type="ECO:0000256" key="2">
    <source>
        <dbReference type="ARBA" id="ARBA00023004"/>
    </source>
</evidence>
<dbReference type="RefSeq" id="WP_273438076.1">
    <property type="nucleotide sequence ID" value="NZ_PKUN01000003.1"/>
</dbReference>
<proteinExistence type="predicted"/>
<dbReference type="Pfam" id="PF12867">
    <property type="entry name" value="DinB_2"/>
    <property type="match status" value="1"/>
</dbReference>
<comment type="caution">
    <text evidence="6">The sequence shown here is derived from an EMBL/GenBank/DDBJ whole genome shotgun (WGS) entry which is preliminary data.</text>
</comment>
<evidence type="ECO:0000256" key="1">
    <source>
        <dbReference type="ARBA" id="ARBA00023002"/>
    </source>
</evidence>
<dbReference type="STRING" id="1111735.GCA_000428045_04078"/>
<evidence type="ECO:0000256" key="3">
    <source>
        <dbReference type="ARBA" id="ARBA00037882"/>
    </source>
</evidence>
<dbReference type="InterPro" id="IPR034660">
    <property type="entry name" value="DinB/YfiT-like"/>
</dbReference>
<evidence type="ECO:0000313" key="7">
    <source>
        <dbReference type="Proteomes" id="UP000235015"/>
    </source>
</evidence>
<dbReference type="NCBIfam" id="TIGR03440">
    <property type="entry name" value="egtB_TIGR03440"/>
    <property type="match status" value="1"/>
</dbReference>
<feature type="domain" description="Sulfatase-modifying factor enzyme-like" evidence="4">
    <location>
        <begin position="179"/>
        <end position="307"/>
    </location>
</feature>
<name>A0A2N6CZT7_9GAMM</name>
<dbReference type="Proteomes" id="UP000235015">
    <property type="component" value="Unassembled WGS sequence"/>
</dbReference>
<feature type="domain" description="DinB-like" evidence="5">
    <location>
        <begin position="10"/>
        <end position="143"/>
    </location>
</feature>
<dbReference type="InterPro" id="IPR042095">
    <property type="entry name" value="SUMF_sf"/>
</dbReference>
<keyword evidence="2" id="KW-0408">Iron</keyword>
<protein>
    <submittedName>
        <fullName evidence="6">Ergothioneine biosynthesis protein EgtB</fullName>
    </submittedName>
</protein>
<dbReference type="SUPFAM" id="SSF109854">
    <property type="entry name" value="DinB/YfiT-like putative metalloenzymes"/>
    <property type="match status" value="1"/>
</dbReference>
<dbReference type="InterPro" id="IPR017806">
    <property type="entry name" value="EgtB"/>
</dbReference>
<dbReference type="Pfam" id="PF03781">
    <property type="entry name" value="FGE-sulfatase"/>
    <property type="match status" value="1"/>
</dbReference>
<dbReference type="Gene3D" id="3.90.1580.10">
    <property type="entry name" value="paralog of FGE (formylglycine-generating enzyme)"/>
    <property type="match status" value="2"/>
</dbReference>
<dbReference type="InterPro" id="IPR024775">
    <property type="entry name" value="DinB-like"/>
</dbReference>
<sequence length="412" mass="47639">MGRETLLQEYRRTRGFSEQLCQPLAIDDYQIQSITETSPPKWHLAHVSWFFETFVLNHFKPDHVPFNPDFHYLFNSYYYTIGAMHPRPRRGLLSRPTLEQVLEYRHHVDTQVEKLIGNSSDTDMEALTFRITLGLHHEQQHQELLLMDIKHNFSVNPLKPAYRDDLQPPQGEAPPVHWLEQEGGLHSIGHGGNGFAYDNETPRHSVLIYDHRLADRLVTNAEYLEFIEDGGYLNPALWLSDGWARLQQEGWRQPLYWQSGDDRWTQFTLAGERRLNPHEPVCHVSFYEADAYARWAGKRLPREEELELILAELPVAGNFVDSGLLHPAPAGNAGQWYGDLWAWTASPYSPYPGFRPLAGSMGEYNGKFMSSQMVLRGGSCATSARHMRPGYRNFFYPHERWMFSGLRLAEDA</sequence>
<dbReference type="PANTHER" id="PTHR23150:SF36">
    <property type="entry name" value="HERCYNINE OXYGENASE"/>
    <property type="match status" value="1"/>
</dbReference>
<dbReference type="EMBL" id="PKUN01000003">
    <property type="protein sequence ID" value="PLX62884.1"/>
    <property type="molecule type" value="Genomic_DNA"/>
</dbReference>
<dbReference type="SUPFAM" id="SSF56436">
    <property type="entry name" value="C-type lectin-like"/>
    <property type="match status" value="1"/>
</dbReference>
<evidence type="ECO:0000259" key="4">
    <source>
        <dbReference type="Pfam" id="PF03781"/>
    </source>
</evidence>
<gene>
    <name evidence="6" type="ORF">C0630_04790</name>
</gene>
<dbReference type="InterPro" id="IPR051043">
    <property type="entry name" value="Sulfatase_Mod_Factor_Kinase"/>
</dbReference>
<dbReference type="InterPro" id="IPR005532">
    <property type="entry name" value="SUMF_dom"/>
</dbReference>
<dbReference type="AlphaFoldDB" id="A0A2N6CZT7"/>
<comment type="pathway">
    <text evidence="3">Amino-acid biosynthesis; ergothioneine biosynthesis.</text>
</comment>
<keyword evidence="1" id="KW-0560">Oxidoreductase</keyword>
<organism evidence="6 7">
    <name type="scientific">Sedimenticola selenatireducens</name>
    <dbReference type="NCBI Taxonomy" id="191960"/>
    <lineage>
        <taxon>Bacteria</taxon>
        <taxon>Pseudomonadati</taxon>
        <taxon>Pseudomonadota</taxon>
        <taxon>Gammaproteobacteria</taxon>
        <taxon>Chromatiales</taxon>
        <taxon>Sedimenticolaceae</taxon>
        <taxon>Sedimenticola</taxon>
    </lineage>
</organism>